<dbReference type="GO" id="GO:0046872">
    <property type="term" value="F:metal ion binding"/>
    <property type="evidence" value="ECO:0007669"/>
    <property type="project" value="UniProtKB-KW"/>
</dbReference>
<feature type="region of interest" description="Disordered" evidence="6">
    <location>
        <begin position="347"/>
        <end position="366"/>
    </location>
</feature>
<dbReference type="GO" id="GO:0044283">
    <property type="term" value="P:small molecule biosynthetic process"/>
    <property type="evidence" value="ECO:0007669"/>
    <property type="project" value="UniProtKB-ARBA"/>
</dbReference>
<reference evidence="8" key="1">
    <citation type="submission" date="2022-07" db="EMBL/GenBank/DDBJ databases">
        <title>Fungi with potential for degradation of polypropylene.</title>
        <authorList>
            <person name="Gostincar C."/>
        </authorList>
    </citation>
    <scope>NUCLEOTIDE SEQUENCE</scope>
    <source>
        <strain evidence="8">EXF-13308</strain>
    </source>
</reference>
<evidence type="ECO:0000256" key="6">
    <source>
        <dbReference type="SAM" id="MobiDB-lite"/>
    </source>
</evidence>
<sequence length="366" mass="41841">MSTTTTVVTEAPRYEYYYRDNHRENKREVLLGDRAVETFNEIPVVDVSRIFSENIEDRQAVANEIAEVCKKVGFMYIKGHGVSQELMNEVFDLSRRYHAQPSEVKMQEYVYKNQELRGFDQHFAKTPDGPVLMKGSFLYSYDPDTDPVPPKLTPEQRAMCLGTYNQWPANPPEFKEKMLKYQRELIKLSRKLLHSFALGLGAEETYFDNFVTAPFVSIILQHYLPTHPNAEEPDSLGAHTDFETFTILNQDPVGGLEILNKNGIYIPAPYIPGTFIVNIGDFLERVSNDRFVSTVHRVRNATGRERYSIPFFFGFNMDASVGVLPSCTSPENPAKYPARNLYDYTAGRRKKQRASHQSPGLDNPLA</sequence>
<comment type="similarity">
    <text evidence="1 5">Belongs to the iron/ascorbate-dependent oxidoreductase family.</text>
</comment>
<evidence type="ECO:0000313" key="8">
    <source>
        <dbReference type="EMBL" id="KAJ9142929.1"/>
    </source>
</evidence>
<proteinExistence type="inferred from homology"/>
<dbReference type="InterPro" id="IPR026992">
    <property type="entry name" value="DIOX_N"/>
</dbReference>
<keyword evidence="3 5" id="KW-0560">Oxidoreductase</keyword>
<dbReference type="Proteomes" id="UP001174694">
    <property type="component" value="Unassembled WGS sequence"/>
</dbReference>
<dbReference type="InterPro" id="IPR044861">
    <property type="entry name" value="IPNS-like_FE2OG_OXY"/>
</dbReference>
<accession>A0AA38RNA3</accession>
<dbReference type="PANTHER" id="PTHR10209">
    <property type="entry name" value="OXIDOREDUCTASE, 2OG-FE II OXYGENASE FAMILY PROTEIN"/>
    <property type="match status" value="1"/>
</dbReference>
<dbReference type="SUPFAM" id="SSF51197">
    <property type="entry name" value="Clavaminate synthase-like"/>
    <property type="match status" value="1"/>
</dbReference>
<organism evidence="8 9">
    <name type="scientific">Pleurostoma richardsiae</name>
    <dbReference type="NCBI Taxonomy" id="41990"/>
    <lineage>
        <taxon>Eukaryota</taxon>
        <taxon>Fungi</taxon>
        <taxon>Dikarya</taxon>
        <taxon>Ascomycota</taxon>
        <taxon>Pezizomycotina</taxon>
        <taxon>Sordariomycetes</taxon>
        <taxon>Sordariomycetidae</taxon>
        <taxon>Calosphaeriales</taxon>
        <taxon>Pleurostomataceae</taxon>
        <taxon>Pleurostoma</taxon>
    </lineage>
</organism>
<evidence type="ECO:0000256" key="3">
    <source>
        <dbReference type="ARBA" id="ARBA00023002"/>
    </source>
</evidence>
<dbReference type="InterPro" id="IPR005123">
    <property type="entry name" value="Oxoglu/Fe-dep_dioxygenase_dom"/>
</dbReference>
<dbReference type="GO" id="GO:0016491">
    <property type="term" value="F:oxidoreductase activity"/>
    <property type="evidence" value="ECO:0007669"/>
    <property type="project" value="UniProtKB-KW"/>
</dbReference>
<keyword evidence="4 5" id="KW-0408">Iron</keyword>
<feature type="domain" description="Fe2OG dioxygenase" evidence="7">
    <location>
        <begin position="214"/>
        <end position="315"/>
    </location>
</feature>
<evidence type="ECO:0000256" key="4">
    <source>
        <dbReference type="ARBA" id="ARBA00023004"/>
    </source>
</evidence>
<dbReference type="Gene3D" id="2.60.120.330">
    <property type="entry name" value="B-lactam Antibiotic, Isopenicillin N Synthase, Chain"/>
    <property type="match status" value="1"/>
</dbReference>
<dbReference type="PROSITE" id="PS51471">
    <property type="entry name" value="FE2OG_OXY"/>
    <property type="match status" value="1"/>
</dbReference>
<keyword evidence="9" id="KW-1185">Reference proteome</keyword>
<comment type="caution">
    <text evidence="8">The sequence shown here is derived from an EMBL/GenBank/DDBJ whole genome shotgun (WGS) entry which is preliminary data.</text>
</comment>
<name>A0AA38RNA3_9PEZI</name>
<dbReference type="Pfam" id="PF03171">
    <property type="entry name" value="2OG-FeII_Oxy"/>
    <property type="match status" value="1"/>
</dbReference>
<dbReference type="InterPro" id="IPR027443">
    <property type="entry name" value="IPNS-like_sf"/>
</dbReference>
<evidence type="ECO:0000256" key="5">
    <source>
        <dbReference type="RuleBase" id="RU003682"/>
    </source>
</evidence>
<dbReference type="AlphaFoldDB" id="A0AA38RNA3"/>
<gene>
    <name evidence="8" type="ORF">NKR23_g6741</name>
</gene>
<dbReference type="PANTHER" id="PTHR10209:SF804">
    <property type="entry name" value="FE2OG DIOXYGENASE DOMAIN-CONTAINING PROTEIN"/>
    <property type="match status" value="1"/>
</dbReference>
<evidence type="ECO:0000256" key="2">
    <source>
        <dbReference type="ARBA" id="ARBA00022723"/>
    </source>
</evidence>
<dbReference type="PRINTS" id="PR00682">
    <property type="entry name" value="IPNSYNTHASE"/>
</dbReference>
<dbReference type="Pfam" id="PF14226">
    <property type="entry name" value="DIOX_N"/>
    <property type="match status" value="1"/>
</dbReference>
<protein>
    <submittedName>
        <fullName evidence="8">Oxoglutarate/iron-dependent oxygenase</fullName>
    </submittedName>
</protein>
<evidence type="ECO:0000313" key="9">
    <source>
        <dbReference type="Proteomes" id="UP001174694"/>
    </source>
</evidence>
<evidence type="ECO:0000256" key="1">
    <source>
        <dbReference type="ARBA" id="ARBA00008056"/>
    </source>
</evidence>
<keyword evidence="2 5" id="KW-0479">Metal-binding</keyword>
<evidence type="ECO:0000259" key="7">
    <source>
        <dbReference type="PROSITE" id="PS51471"/>
    </source>
</evidence>
<dbReference type="EMBL" id="JANBVO010000020">
    <property type="protein sequence ID" value="KAJ9142929.1"/>
    <property type="molecule type" value="Genomic_DNA"/>
</dbReference>